<dbReference type="SUPFAM" id="SSF117289">
    <property type="entry name" value="Nucleoporin domain"/>
    <property type="match status" value="1"/>
</dbReference>
<reference evidence="1 2" key="1">
    <citation type="submission" date="2018-11" db="EMBL/GenBank/DDBJ databases">
        <authorList>
            <consortium name="Pathogen Informatics"/>
        </authorList>
    </citation>
    <scope>NUCLEOTIDE SEQUENCE [LARGE SCALE GENOMIC DNA]</scope>
</reference>
<gene>
    <name evidence="1" type="ORF">HPBE_LOCUS17631</name>
</gene>
<sequence>MTWSASVRNLFEHYVTESLMRRSREALIAGVDVWLLDAAKFRSGMLLLLAGSHDNSNEISFFLAMTHFDVSASCEVDWFSIILDGGEHPHEFKADEESTFIGRVFLCVPDQTANASTCERTDGVIILYPNFG</sequence>
<accession>A0A183G789</accession>
<evidence type="ECO:0000313" key="3">
    <source>
        <dbReference type="WBParaSite" id="HPBE_0001763201-mRNA-1"/>
    </source>
</evidence>
<keyword evidence="2" id="KW-1185">Reference proteome</keyword>
<name>A0A183G789_HELPZ</name>
<reference evidence="3" key="2">
    <citation type="submission" date="2019-09" db="UniProtKB">
        <authorList>
            <consortium name="WormBaseParasite"/>
        </authorList>
    </citation>
    <scope>IDENTIFICATION</scope>
</reference>
<dbReference type="WBParaSite" id="HPBE_0001763201-mRNA-1">
    <property type="protein sequence ID" value="HPBE_0001763201-mRNA-1"/>
    <property type="gene ID" value="HPBE_0001763201"/>
</dbReference>
<proteinExistence type="predicted"/>
<organism evidence="2 3">
    <name type="scientific">Heligmosomoides polygyrus</name>
    <name type="common">Parasitic roundworm</name>
    <dbReference type="NCBI Taxonomy" id="6339"/>
    <lineage>
        <taxon>Eukaryota</taxon>
        <taxon>Metazoa</taxon>
        <taxon>Ecdysozoa</taxon>
        <taxon>Nematoda</taxon>
        <taxon>Chromadorea</taxon>
        <taxon>Rhabditida</taxon>
        <taxon>Rhabditina</taxon>
        <taxon>Rhabditomorpha</taxon>
        <taxon>Strongyloidea</taxon>
        <taxon>Heligmosomidae</taxon>
        <taxon>Heligmosomoides</taxon>
    </lineage>
</organism>
<dbReference type="OrthoDB" id="103454at2759"/>
<protein>
    <submittedName>
        <fullName evidence="3">Ornithine decarboxylase antizyme</fullName>
    </submittedName>
</protein>
<dbReference type="EMBL" id="UZAH01030143">
    <property type="protein sequence ID" value="VDP09460.1"/>
    <property type="molecule type" value="Genomic_DNA"/>
</dbReference>
<dbReference type="Proteomes" id="UP000050761">
    <property type="component" value="Unassembled WGS sequence"/>
</dbReference>
<dbReference type="Gene3D" id="2.130.10.10">
    <property type="entry name" value="YVTN repeat-like/Quinoprotein amine dehydrogenase"/>
    <property type="match status" value="1"/>
</dbReference>
<evidence type="ECO:0000313" key="1">
    <source>
        <dbReference type="EMBL" id="VDP09460.1"/>
    </source>
</evidence>
<accession>A0A3P8AY24</accession>
<evidence type="ECO:0000313" key="2">
    <source>
        <dbReference type="Proteomes" id="UP000050761"/>
    </source>
</evidence>
<dbReference type="AlphaFoldDB" id="A0A183G789"/>
<dbReference type="InterPro" id="IPR015943">
    <property type="entry name" value="WD40/YVTN_repeat-like_dom_sf"/>
</dbReference>